<evidence type="ECO:0000256" key="1">
    <source>
        <dbReference type="SAM" id="MobiDB-lite"/>
    </source>
</evidence>
<gene>
    <name evidence="2" type="ORF">J2753_002335</name>
</gene>
<proteinExistence type="predicted"/>
<dbReference type="EMBL" id="JAGGLC010000005">
    <property type="protein sequence ID" value="MBP1987825.1"/>
    <property type="molecule type" value="Genomic_DNA"/>
</dbReference>
<reference evidence="2" key="1">
    <citation type="submission" date="2021-03" db="EMBL/GenBank/DDBJ databases">
        <title>Genomic Encyclopedia of Type Strains, Phase IV (KMG-IV): sequencing the most valuable type-strain genomes for metagenomic binning, comparative biology and taxonomic classification.</title>
        <authorList>
            <person name="Goeker M."/>
        </authorList>
    </citation>
    <scope>NUCLEOTIDE SEQUENCE</scope>
    <source>
        <strain evidence="2">DSM 26232</strain>
    </source>
</reference>
<dbReference type="InterPro" id="IPR055811">
    <property type="entry name" value="DUF7387"/>
</dbReference>
<feature type="compositionally biased region" description="Polar residues" evidence="1">
    <location>
        <begin position="1"/>
        <end position="10"/>
    </location>
</feature>
<feature type="region of interest" description="Disordered" evidence="1">
    <location>
        <begin position="1"/>
        <end position="28"/>
    </location>
</feature>
<name>A0A8T4H2H1_9EURY</name>
<dbReference type="RefSeq" id="WP_209492186.1">
    <property type="nucleotide sequence ID" value="NZ_JAGGLC010000005.1"/>
</dbReference>
<comment type="caution">
    <text evidence="2">The sequence shown here is derived from an EMBL/GenBank/DDBJ whole genome shotgun (WGS) entry which is preliminary data.</text>
</comment>
<evidence type="ECO:0000313" key="3">
    <source>
        <dbReference type="Proteomes" id="UP000823736"/>
    </source>
</evidence>
<dbReference type="Proteomes" id="UP000823736">
    <property type="component" value="Unassembled WGS sequence"/>
</dbReference>
<organism evidence="2 3">
    <name type="scientific">Halolamina salifodinae</name>
    <dbReference type="NCBI Taxonomy" id="1202767"/>
    <lineage>
        <taxon>Archaea</taxon>
        <taxon>Methanobacteriati</taxon>
        <taxon>Methanobacteriota</taxon>
        <taxon>Stenosarchaea group</taxon>
        <taxon>Halobacteria</taxon>
        <taxon>Halobacteriales</taxon>
        <taxon>Haloferacaceae</taxon>
    </lineage>
</organism>
<dbReference type="SUPFAM" id="SSF143100">
    <property type="entry name" value="TTHA1013/TTHA0281-like"/>
    <property type="match status" value="1"/>
</dbReference>
<feature type="region of interest" description="Disordered" evidence="1">
    <location>
        <begin position="62"/>
        <end position="104"/>
    </location>
</feature>
<protein>
    <submittedName>
        <fullName evidence="2">Putative RNase H-like HicB family nuclease</fullName>
    </submittedName>
</protein>
<feature type="compositionally biased region" description="Basic and acidic residues" evidence="1">
    <location>
        <begin position="90"/>
        <end position="104"/>
    </location>
</feature>
<dbReference type="OrthoDB" id="201961at2157"/>
<dbReference type="Pfam" id="PF24113">
    <property type="entry name" value="DUF7387"/>
    <property type="match status" value="1"/>
</dbReference>
<dbReference type="Gene3D" id="3.30.160.250">
    <property type="match status" value="1"/>
</dbReference>
<feature type="compositionally biased region" description="Acidic residues" evidence="1">
    <location>
        <begin position="72"/>
        <end position="89"/>
    </location>
</feature>
<accession>A0A8T4H2H1</accession>
<evidence type="ECO:0000313" key="2">
    <source>
        <dbReference type="EMBL" id="MBP1987825.1"/>
    </source>
</evidence>
<dbReference type="AlphaFoldDB" id="A0A8T4H2H1"/>
<dbReference type="InterPro" id="IPR035069">
    <property type="entry name" value="TTHA1013/TTHA0281-like"/>
</dbReference>
<keyword evidence="3" id="KW-1185">Reference proteome</keyword>
<sequence>MSTDTPNNDSTADDPASRNISLSWNDDAGNWSAVDEDLGVASCGDTREEALAMLDEAVALHTGEAGESIDSREEEQDALEELGIDPDAVEEARERDAELPEFMR</sequence>